<feature type="non-terminal residue" evidence="1">
    <location>
        <position position="1"/>
    </location>
</feature>
<gene>
    <name evidence="1" type="ORF">S12H4_61728</name>
</gene>
<dbReference type="AlphaFoldDB" id="X1UY45"/>
<organism evidence="1">
    <name type="scientific">marine sediment metagenome</name>
    <dbReference type="NCBI Taxonomy" id="412755"/>
    <lineage>
        <taxon>unclassified sequences</taxon>
        <taxon>metagenomes</taxon>
        <taxon>ecological metagenomes</taxon>
    </lineage>
</organism>
<accession>X1UY45</accession>
<sequence>DDRTVVFDHEGAISYESEVKGHANSVKHQVAGFIINRQTNESKGSGPPLIMLQISP</sequence>
<evidence type="ECO:0000313" key="1">
    <source>
        <dbReference type="EMBL" id="GAJ22389.1"/>
    </source>
</evidence>
<dbReference type="EMBL" id="BARW01041089">
    <property type="protein sequence ID" value="GAJ22389.1"/>
    <property type="molecule type" value="Genomic_DNA"/>
</dbReference>
<reference evidence="1" key="1">
    <citation type="journal article" date="2014" name="Front. Microbiol.">
        <title>High frequency of phylogenetically diverse reductive dehalogenase-homologous genes in deep subseafloor sedimentary metagenomes.</title>
        <authorList>
            <person name="Kawai M."/>
            <person name="Futagami T."/>
            <person name="Toyoda A."/>
            <person name="Takaki Y."/>
            <person name="Nishi S."/>
            <person name="Hori S."/>
            <person name="Arai W."/>
            <person name="Tsubouchi T."/>
            <person name="Morono Y."/>
            <person name="Uchiyama I."/>
            <person name="Ito T."/>
            <person name="Fujiyama A."/>
            <person name="Inagaki F."/>
            <person name="Takami H."/>
        </authorList>
    </citation>
    <scope>NUCLEOTIDE SEQUENCE</scope>
    <source>
        <strain evidence="1">Expedition CK06-06</strain>
    </source>
</reference>
<protein>
    <submittedName>
        <fullName evidence="1">Uncharacterized protein</fullName>
    </submittedName>
</protein>
<name>X1UY45_9ZZZZ</name>
<proteinExistence type="predicted"/>
<comment type="caution">
    <text evidence="1">The sequence shown here is derived from an EMBL/GenBank/DDBJ whole genome shotgun (WGS) entry which is preliminary data.</text>
</comment>